<dbReference type="Proteomes" id="UP000007519">
    <property type="component" value="Chromosome"/>
</dbReference>
<organism evidence="2 3">
    <name type="scientific">Saprospira grandis (strain Lewin)</name>
    <dbReference type="NCBI Taxonomy" id="984262"/>
    <lineage>
        <taxon>Bacteria</taxon>
        <taxon>Pseudomonadati</taxon>
        <taxon>Bacteroidota</taxon>
        <taxon>Saprospiria</taxon>
        <taxon>Saprospirales</taxon>
        <taxon>Saprospiraceae</taxon>
        <taxon>Saprospira</taxon>
    </lineage>
</organism>
<feature type="coiled-coil region" evidence="1">
    <location>
        <begin position="740"/>
        <end position="937"/>
    </location>
</feature>
<dbReference type="Gene3D" id="3.40.50.300">
    <property type="entry name" value="P-loop containing nucleotide triphosphate hydrolases"/>
    <property type="match status" value="2"/>
</dbReference>
<dbReference type="RefSeq" id="WP_014373383.1">
    <property type="nucleotide sequence ID" value="NC_016940.1"/>
</dbReference>
<evidence type="ECO:0000256" key="1">
    <source>
        <dbReference type="SAM" id="Coils"/>
    </source>
</evidence>
<evidence type="ECO:0000313" key="3">
    <source>
        <dbReference type="Proteomes" id="UP000007519"/>
    </source>
</evidence>
<reference evidence="2 3" key="1">
    <citation type="journal article" date="2012" name="Stand. Genomic Sci.">
        <title>Complete genome sequencing and analysis of Saprospira grandis str. Lewin, a predatory marine bacterium.</title>
        <authorList>
            <person name="Saw J.H."/>
            <person name="Yuryev A."/>
            <person name="Kanbe M."/>
            <person name="Hou S."/>
            <person name="Young A.G."/>
            <person name="Aizawa S."/>
            <person name="Alam M."/>
        </authorList>
    </citation>
    <scope>NUCLEOTIDE SEQUENCE [LARGE SCALE GENOMIC DNA]</scope>
    <source>
        <strain evidence="2 3">Lewin</strain>
    </source>
</reference>
<dbReference type="AlphaFoldDB" id="H6L900"/>
<dbReference type="Pfam" id="PF13555">
    <property type="entry name" value="AAA_29"/>
    <property type="match status" value="1"/>
</dbReference>
<keyword evidence="3" id="KW-1185">Reference proteome</keyword>
<keyword evidence="1" id="KW-0175">Coiled coil</keyword>
<dbReference type="Pfam" id="PF13558">
    <property type="entry name" value="SbcC_Walker_B"/>
    <property type="match status" value="1"/>
</dbReference>
<evidence type="ECO:0000313" key="2">
    <source>
        <dbReference type="EMBL" id="AFC23136.1"/>
    </source>
</evidence>
<dbReference type="GO" id="GO:0006302">
    <property type="term" value="P:double-strand break repair"/>
    <property type="evidence" value="ECO:0007669"/>
    <property type="project" value="InterPro"/>
</dbReference>
<feature type="coiled-coil region" evidence="1">
    <location>
        <begin position="526"/>
        <end position="588"/>
    </location>
</feature>
<sequence>MKILKLYIQNINSLQAEEPICIDFEAAPLKEHSLFLIAGPTGSGKTTLLDAMTLALYGKAARFSGTQGSDHGKESNMISKGQKNAFSALEFSAKGGVYRAEWTVRINRNGKLELPKQRLVQIISEKKQPILATKKREFHKKIGELLDGLGFEGFCRSVLLAQGDFIAFLRDKENRSDILARITSAEQYSEISKAAFQKAKEEKEKLEALEKQLQAVDLLSAEELLALETALVQKKAEAEERQQKVKELEGQIKLAEQKKECETALLELQQQKAAWAKNWAAQEPEHFLLAQHQKAEKAGGELKRLSQLETEIKALLVQQRKDEEQLAEKENALAKEATILKELAQKLAQEEAQENDLQAQWQACERLDQEIKFAQKKLAETEAALEKILAQEKKQAAEQDQLAKQKEKSEQKAAAVALAQKEQAALADSPEIIEQLQALAQEIEQLHKAGNAQRAEEKKQKKAKKELEQQLEQLKNKLAEEAKEEQALSEALAKEELSLAELLPKKTLLEKDLAQAQEIQGPWQEHIDLRKGIQQAEEQLAKTLAEKTKNEEELQPLQENEARNKERLTDLQKHIASQERLCELLKQQMGAAQYRQYLEEGKACALCGSTEHPHAHEAFDQEGKQKELQAEQERLADLKAKQQEIQSAQSKLEQKSSVLADRLKRLEQEKESLNQSVEQLWAKLDALPQLNWSEKNLKTLELAELQALYQLFGEEQAQKTKQLKLLVDIQHKWAILAEKKKATKNNYAEKEQQKEKMLESLAQLGAELAEKLEQDQKILQQAQSALAQLGRELSSSKQLKQEIAVLKSDYKNYQALLEQAQKLQQELAIMAVNWEKSSKDLQRCQKEGEEQKEKQLAEKAALLQLEKQRKEQFGDLQVEKARKKFVEQLAQLRKSEKKAQTLLAQLQSEKEALKGGLRQLGQQLQGNEKEEAELRLKLADLAGQLGFENLEKLSQALLPAKKAAAIAEAKEKAAQEKLRLDDRAEQLELQAKNIAENWPNLAPLADYLAEKERLQKITKEEQAEIGRTLERLDRQKEQEKKVKRIQLAHKKQEKETDRWILLKNEIGSADGKKFRDIANAISLERLLYYANQHLRSFAQNRYELEKESYDSLNINVIDAFQAGSKRPLSTLSGGETFLCSLALALALSNLSAKQQMQSLFIDEGFATLDQETLGFALQLLERLEHEGKRIGLISHLELLKERIPCQIQLQKKGEGRSELQIV</sequence>
<dbReference type="PANTHER" id="PTHR32114:SF2">
    <property type="entry name" value="ABC TRANSPORTER ABCH.3"/>
    <property type="match status" value="1"/>
</dbReference>
<dbReference type="OrthoDB" id="9795626at2"/>
<dbReference type="InterPro" id="IPR027417">
    <property type="entry name" value="P-loop_NTPase"/>
</dbReference>
<name>H6L900_SAPGL</name>
<protein>
    <submittedName>
        <fullName evidence="2">SMC domain protein</fullName>
    </submittedName>
</protein>
<dbReference type="EMBL" id="CP002831">
    <property type="protein sequence ID" value="AFC23136.1"/>
    <property type="molecule type" value="Genomic_DNA"/>
</dbReference>
<gene>
    <name evidence="2" type="primary">sbcC</name>
    <name evidence="2" type="ordered locus">SGRA_0397</name>
</gene>
<accession>H6L900</accession>
<feature type="coiled-coil region" evidence="1">
    <location>
        <begin position="966"/>
        <end position="1055"/>
    </location>
</feature>
<feature type="coiled-coil region" evidence="1">
    <location>
        <begin position="305"/>
        <end position="409"/>
    </location>
</feature>
<dbReference type="PANTHER" id="PTHR32114">
    <property type="entry name" value="ABC TRANSPORTER ABCH.3"/>
    <property type="match status" value="1"/>
</dbReference>
<proteinExistence type="predicted"/>
<dbReference type="SUPFAM" id="SSF52540">
    <property type="entry name" value="P-loop containing nucleoside triphosphate hydrolases"/>
    <property type="match status" value="2"/>
</dbReference>
<dbReference type="GO" id="GO:0016887">
    <property type="term" value="F:ATP hydrolysis activity"/>
    <property type="evidence" value="ECO:0007669"/>
    <property type="project" value="InterPro"/>
</dbReference>
<feature type="coiled-coil region" evidence="1">
    <location>
        <begin position="621"/>
        <end position="683"/>
    </location>
</feature>
<dbReference type="STRING" id="984262.SGRA_0397"/>
<feature type="coiled-coil region" evidence="1">
    <location>
        <begin position="189"/>
        <end position="278"/>
    </location>
</feature>
<feature type="coiled-coil region" evidence="1">
    <location>
        <begin position="433"/>
        <end position="495"/>
    </location>
</feature>
<dbReference type="HOGENOM" id="CLU_004785_1_0_10"/>
<dbReference type="KEGG" id="sgn:SGRA_0397"/>
<dbReference type="eggNOG" id="COG0419">
    <property type="taxonomic scope" value="Bacteria"/>
</dbReference>